<dbReference type="Proteomes" id="UP000663855">
    <property type="component" value="Unassembled WGS sequence"/>
</dbReference>
<reference evidence="4" key="1">
    <citation type="submission" date="2021-02" db="EMBL/GenBank/DDBJ databases">
        <authorList>
            <person name="Nowell W R."/>
        </authorList>
    </citation>
    <scope>NUCLEOTIDE SEQUENCE</scope>
</reference>
<evidence type="ECO:0000313" key="7">
    <source>
        <dbReference type="EMBL" id="CAF5174372.1"/>
    </source>
</evidence>
<dbReference type="AlphaFoldDB" id="A0A816UDQ6"/>
<dbReference type="Proteomes" id="UP000663856">
    <property type="component" value="Unassembled WGS sequence"/>
</dbReference>
<dbReference type="EMBL" id="CAJOBI010247336">
    <property type="protein sequence ID" value="CAF5097687.1"/>
    <property type="molecule type" value="Genomic_DNA"/>
</dbReference>
<dbReference type="Proteomes" id="UP000676336">
    <property type="component" value="Unassembled WGS sequence"/>
</dbReference>
<evidence type="ECO:0000313" key="9">
    <source>
        <dbReference type="Proteomes" id="UP000663866"/>
    </source>
</evidence>
<dbReference type="EMBL" id="CAJOBJ010325434">
    <property type="protein sequence ID" value="CAF5174372.1"/>
    <property type="molecule type" value="Genomic_DNA"/>
</dbReference>
<keyword evidence="9" id="KW-1185">Reference proteome</keyword>
<evidence type="ECO:0000313" key="1">
    <source>
        <dbReference type="EMBL" id="CAF1054414.1"/>
    </source>
</evidence>
<name>A0A816UDQ6_9BILA</name>
<organism evidence="4 8">
    <name type="scientific">Rotaria magnacalcarata</name>
    <dbReference type="NCBI Taxonomy" id="392030"/>
    <lineage>
        <taxon>Eukaryota</taxon>
        <taxon>Metazoa</taxon>
        <taxon>Spiralia</taxon>
        <taxon>Gnathifera</taxon>
        <taxon>Rotifera</taxon>
        <taxon>Eurotatoria</taxon>
        <taxon>Bdelloidea</taxon>
        <taxon>Philodinida</taxon>
        <taxon>Philodinidae</taxon>
        <taxon>Rotaria</taxon>
    </lineage>
</organism>
<evidence type="ECO:0000313" key="6">
    <source>
        <dbReference type="EMBL" id="CAF5097687.1"/>
    </source>
</evidence>
<dbReference type="EMBL" id="CAJNOW010021726">
    <property type="protein sequence ID" value="CAF1685208.1"/>
    <property type="molecule type" value="Genomic_DNA"/>
</dbReference>
<dbReference type="Proteomes" id="UP000663824">
    <property type="component" value="Unassembled WGS sequence"/>
</dbReference>
<dbReference type="EMBL" id="CAJNRF010004417">
    <property type="protein sequence ID" value="CAF2059533.1"/>
    <property type="molecule type" value="Genomic_DNA"/>
</dbReference>
<dbReference type="EMBL" id="CAJNOV010001226">
    <property type="protein sequence ID" value="CAF1054414.1"/>
    <property type="molecule type" value="Genomic_DNA"/>
</dbReference>
<protein>
    <submittedName>
        <fullName evidence="4">Uncharacterized protein</fullName>
    </submittedName>
</protein>
<dbReference type="EMBL" id="CAJOBG010000830">
    <property type="protein sequence ID" value="CAF3863159.1"/>
    <property type="molecule type" value="Genomic_DNA"/>
</dbReference>
<dbReference type="EMBL" id="CAJNRE010012046">
    <property type="protein sequence ID" value="CAF2106917.1"/>
    <property type="molecule type" value="Genomic_DNA"/>
</dbReference>
<dbReference type="Proteomes" id="UP000663834">
    <property type="component" value="Unassembled WGS sequence"/>
</dbReference>
<evidence type="ECO:0000313" key="8">
    <source>
        <dbReference type="Proteomes" id="UP000663824"/>
    </source>
</evidence>
<evidence type="ECO:0000313" key="4">
    <source>
        <dbReference type="EMBL" id="CAF2106917.1"/>
    </source>
</evidence>
<comment type="caution">
    <text evidence="4">The sequence shown here is derived from an EMBL/GenBank/DDBJ whole genome shotgun (WGS) entry which is preliminary data.</text>
</comment>
<proteinExistence type="predicted"/>
<dbReference type="Proteomes" id="UP000681720">
    <property type="component" value="Unassembled WGS sequence"/>
</dbReference>
<accession>A0A816UDQ6</accession>
<evidence type="ECO:0000313" key="5">
    <source>
        <dbReference type="EMBL" id="CAF3863159.1"/>
    </source>
</evidence>
<dbReference type="Proteomes" id="UP000663866">
    <property type="component" value="Unassembled WGS sequence"/>
</dbReference>
<evidence type="ECO:0000313" key="3">
    <source>
        <dbReference type="EMBL" id="CAF2059533.1"/>
    </source>
</evidence>
<evidence type="ECO:0000313" key="2">
    <source>
        <dbReference type="EMBL" id="CAF1685208.1"/>
    </source>
</evidence>
<gene>
    <name evidence="1" type="ORF">CJN711_LOCUS4910</name>
    <name evidence="7" type="ORF">GIL414_LOCUS67175</name>
    <name evidence="2" type="ORF">KQP761_LOCUS38246</name>
    <name evidence="4" type="ORF">MBJ925_LOCUS23451</name>
    <name evidence="5" type="ORF">OVN521_LOCUS7497</name>
    <name evidence="6" type="ORF">SMN809_LOCUS61518</name>
    <name evidence="3" type="ORF">WKI299_LOCUS11841</name>
</gene>
<sequence length="109" mass="12282">MIIPCKIVDLKDHDGEILYTVVTINDIIEESFQSTAFLDLTTSNFMALRNLNTNSISSITFIHECQRYTNFKFAGTRKSNGDCSTNPCQCKKKIENVALNVMLVTVQNV</sequence>